<dbReference type="PANTHER" id="PTHR34688">
    <property type="entry name" value="CYTOCHROME C6, CHLOROPLASTIC"/>
    <property type="match status" value="1"/>
</dbReference>
<dbReference type="InterPro" id="IPR009056">
    <property type="entry name" value="Cyt_c-like_dom"/>
</dbReference>
<dbReference type="Gene3D" id="1.10.760.10">
    <property type="entry name" value="Cytochrome c-like domain"/>
    <property type="match status" value="1"/>
</dbReference>
<comment type="similarity">
    <text evidence="2">Belongs to the cytochrome c family. PetJ subfamily.</text>
</comment>
<gene>
    <name evidence="14" type="ORF">RD792_002263</name>
</gene>
<evidence type="ECO:0000256" key="6">
    <source>
        <dbReference type="ARBA" id="ARBA00022982"/>
    </source>
</evidence>
<dbReference type="InterPro" id="IPR023655">
    <property type="entry name" value="Cyt_C6"/>
</dbReference>
<keyword evidence="3" id="KW-0813">Transport</keyword>
<keyword evidence="5 12" id="KW-0479">Metal-binding</keyword>
<evidence type="ECO:0000256" key="5">
    <source>
        <dbReference type="ARBA" id="ARBA00022723"/>
    </source>
</evidence>
<evidence type="ECO:0000256" key="2">
    <source>
        <dbReference type="ARBA" id="ARBA00009650"/>
    </source>
</evidence>
<evidence type="ECO:0000313" key="15">
    <source>
        <dbReference type="Proteomes" id="UP001291926"/>
    </source>
</evidence>
<dbReference type="InterPro" id="IPR036909">
    <property type="entry name" value="Cyt_c-like_dom_sf"/>
</dbReference>
<reference evidence="14 15" key="1">
    <citation type="journal article" date="2023" name="bioRxiv">
        <title>Genome report: Whole genome sequence and annotation of Penstemon davidsonii.</title>
        <authorList>
            <person name="Ostevik K.L."/>
            <person name="Alabady M."/>
            <person name="Zhang M."/>
            <person name="Rausher M.D."/>
        </authorList>
    </citation>
    <scope>NUCLEOTIDE SEQUENCE [LARGE SCALE GENOMIC DNA]</scope>
    <source>
        <strain evidence="14">DNT005</strain>
        <tissue evidence="14">Whole leaf</tissue>
    </source>
</reference>
<keyword evidence="7 12" id="KW-0408">Iron</keyword>
<proteinExistence type="inferred from homology"/>
<name>A0ABR0DRS5_9LAMI</name>
<evidence type="ECO:0000256" key="3">
    <source>
        <dbReference type="ARBA" id="ARBA00022448"/>
    </source>
</evidence>
<organism evidence="14 15">
    <name type="scientific">Penstemon davidsonii</name>
    <dbReference type="NCBI Taxonomy" id="160366"/>
    <lineage>
        <taxon>Eukaryota</taxon>
        <taxon>Viridiplantae</taxon>
        <taxon>Streptophyta</taxon>
        <taxon>Embryophyta</taxon>
        <taxon>Tracheophyta</taxon>
        <taxon>Spermatophyta</taxon>
        <taxon>Magnoliopsida</taxon>
        <taxon>eudicotyledons</taxon>
        <taxon>Gunneridae</taxon>
        <taxon>Pentapetalae</taxon>
        <taxon>asterids</taxon>
        <taxon>lamiids</taxon>
        <taxon>Lamiales</taxon>
        <taxon>Plantaginaceae</taxon>
        <taxon>Cheloneae</taxon>
        <taxon>Penstemon</taxon>
    </lineage>
</organism>
<evidence type="ECO:0000256" key="1">
    <source>
        <dbReference type="ARBA" id="ARBA00002347"/>
    </source>
</evidence>
<dbReference type="PANTHER" id="PTHR34688:SF2">
    <property type="entry name" value="CYTOCHROME C6, CHLOROPLASTIC"/>
    <property type="match status" value="1"/>
</dbReference>
<evidence type="ECO:0000256" key="11">
    <source>
        <dbReference type="ARBA" id="ARBA00033211"/>
    </source>
</evidence>
<dbReference type="SUPFAM" id="SSF46626">
    <property type="entry name" value="Cytochrome c"/>
    <property type="match status" value="1"/>
</dbReference>
<keyword evidence="8" id="KW-0793">Thylakoid</keyword>
<evidence type="ECO:0000256" key="8">
    <source>
        <dbReference type="ARBA" id="ARBA00023078"/>
    </source>
</evidence>
<protein>
    <recommendedName>
        <fullName evidence="11">Cytochrome c-553</fullName>
    </recommendedName>
    <alternativeName>
        <fullName evidence="10">Cytochrome c553</fullName>
    </alternativeName>
    <alternativeName>
        <fullName evidence="9">Soluble cytochrome f</fullName>
    </alternativeName>
</protein>
<feature type="non-terminal residue" evidence="14">
    <location>
        <position position="1"/>
    </location>
</feature>
<evidence type="ECO:0000256" key="9">
    <source>
        <dbReference type="ARBA" id="ARBA00030448"/>
    </source>
</evidence>
<evidence type="ECO:0000256" key="10">
    <source>
        <dbReference type="ARBA" id="ARBA00031247"/>
    </source>
</evidence>
<sequence>FSVAHAPFVLSHNNRYLISSLSFRFCGNISFELDFSATLEVFQRERTNIVGQQKEEVKFLKFLAPPLMAAVVALSPISSPPVSLGQTIDVQKGATLFRRTCIGCHDAGGNIIQPVSLLNHFSISK</sequence>
<comment type="caution">
    <text evidence="14">The sequence shown here is derived from an EMBL/GenBank/DDBJ whole genome shotgun (WGS) entry which is preliminary data.</text>
</comment>
<dbReference type="Proteomes" id="UP001291926">
    <property type="component" value="Unassembled WGS sequence"/>
</dbReference>
<evidence type="ECO:0000256" key="7">
    <source>
        <dbReference type="ARBA" id="ARBA00023004"/>
    </source>
</evidence>
<evidence type="ECO:0000313" key="14">
    <source>
        <dbReference type="EMBL" id="KAK4491513.1"/>
    </source>
</evidence>
<accession>A0ABR0DRS5</accession>
<comment type="function">
    <text evidence="1">Functions as an electron carrier between membrane-bound cytochrome b6-f and photosystem I in oxygenic photosynthesis.</text>
</comment>
<evidence type="ECO:0000259" key="13">
    <source>
        <dbReference type="PROSITE" id="PS51007"/>
    </source>
</evidence>
<feature type="domain" description="Cytochrome c" evidence="13">
    <location>
        <begin position="88"/>
        <end position="125"/>
    </location>
</feature>
<keyword evidence="4 12" id="KW-0349">Heme</keyword>
<keyword evidence="6" id="KW-0249">Electron transport</keyword>
<keyword evidence="15" id="KW-1185">Reference proteome</keyword>
<evidence type="ECO:0000256" key="12">
    <source>
        <dbReference type="PROSITE-ProRule" id="PRU00433"/>
    </source>
</evidence>
<dbReference type="EMBL" id="JAYDYQ010001087">
    <property type="protein sequence ID" value="KAK4491513.1"/>
    <property type="molecule type" value="Genomic_DNA"/>
</dbReference>
<evidence type="ECO:0000256" key="4">
    <source>
        <dbReference type="ARBA" id="ARBA00022617"/>
    </source>
</evidence>
<dbReference type="PROSITE" id="PS51007">
    <property type="entry name" value="CYTC"/>
    <property type="match status" value="1"/>
</dbReference>